<dbReference type="InParanoid" id="A0A2K1J1C4"/>
<evidence type="ECO:0000313" key="4">
    <source>
        <dbReference type="Proteomes" id="UP000006727"/>
    </source>
</evidence>
<protein>
    <submittedName>
        <fullName evidence="2 3">Uncharacterized protein</fullName>
    </submittedName>
</protein>
<dbReference type="EnsemblPlants" id="Pp3c18_16264V3.1">
    <property type="protein sequence ID" value="Pp3c18_16264V3.1"/>
    <property type="gene ID" value="Pp3c18_16264"/>
</dbReference>
<gene>
    <name evidence="2" type="ORF">PHYPA_023224</name>
</gene>
<feature type="compositionally biased region" description="Pro residues" evidence="1">
    <location>
        <begin position="12"/>
        <end position="21"/>
    </location>
</feature>
<evidence type="ECO:0000313" key="2">
    <source>
        <dbReference type="EMBL" id="PNR35324.1"/>
    </source>
</evidence>
<reference evidence="2 4" key="2">
    <citation type="journal article" date="2018" name="Plant J.">
        <title>The Physcomitrella patens chromosome-scale assembly reveals moss genome structure and evolution.</title>
        <authorList>
            <person name="Lang D."/>
            <person name="Ullrich K.K."/>
            <person name="Murat F."/>
            <person name="Fuchs J."/>
            <person name="Jenkins J."/>
            <person name="Haas F.B."/>
            <person name="Piednoel M."/>
            <person name="Gundlach H."/>
            <person name="Van Bel M."/>
            <person name="Meyberg R."/>
            <person name="Vives C."/>
            <person name="Morata J."/>
            <person name="Symeonidi A."/>
            <person name="Hiss M."/>
            <person name="Muchero W."/>
            <person name="Kamisugi Y."/>
            <person name="Saleh O."/>
            <person name="Blanc G."/>
            <person name="Decker E.L."/>
            <person name="van Gessel N."/>
            <person name="Grimwood J."/>
            <person name="Hayes R.D."/>
            <person name="Graham S.W."/>
            <person name="Gunter L.E."/>
            <person name="McDaniel S.F."/>
            <person name="Hoernstein S.N.W."/>
            <person name="Larsson A."/>
            <person name="Li F.W."/>
            <person name="Perroud P.F."/>
            <person name="Phillips J."/>
            <person name="Ranjan P."/>
            <person name="Rokshar D.S."/>
            <person name="Rothfels C.J."/>
            <person name="Schneider L."/>
            <person name="Shu S."/>
            <person name="Stevenson D.W."/>
            <person name="Thummler F."/>
            <person name="Tillich M."/>
            <person name="Villarreal Aguilar J.C."/>
            <person name="Widiez T."/>
            <person name="Wong G.K."/>
            <person name="Wymore A."/>
            <person name="Zhang Y."/>
            <person name="Zimmer A.D."/>
            <person name="Quatrano R.S."/>
            <person name="Mayer K.F.X."/>
            <person name="Goodstein D."/>
            <person name="Casacuberta J.M."/>
            <person name="Vandepoele K."/>
            <person name="Reski R."/>
            <person name="Cuming A.C."/>
            <person name="Tuskan G.A."/>
            <person name="Maumus F."/>
            <person name="Salse J."/>
            <person name="Schmutz J."/>
            <person name="Rensing S.A."/>
        </authorList>
    </citation>
    <scope>NUCLEOTIDE SEQUENCE [LARGE SCALE GENOMIC DNA]</scope>
    <source>
        <strain evidence="3 4">cv. Gransden 2004</strain>
    </source>
</reference>
<feature type="region of interest" description="Disordered" evidence="1">
    <location>
        <begin position="1"/>
        <end position="29"/>
    </location>
</feature>
<dbReference type="Proteomes" id="UP000006727">
    <property type="component" value="Chromosome 18"/>
</dbReference>
<accession>A0A2K1J1C4</accession>
<proteinExistence type="predicted"/>
<reference evidence="3" key="3">
    <citation type="submission" date="2020-12" db="UniProtKB">
        <authorList>
            <consortium name="EnsemblPlants"/>
        </authorList>
    </citation>
    <scope>IDENTIFICATION</scope>
</reference>
<name>A0A2K1J1C4_PHYPA</name>
<evidence type="ECO:0000313" key="3">
    <source>
        <dbReference type="EnsemblPlants" id="Pp3c18_16264V3.1"/>
    </source>
</evidence>
<evidence type="ECO:0000256" key="1">
    <source>
        <dbReference type="SAM" id="MobiDB-lite"/>
    </source>
</evidence>
<reference evidence="2 4" key="1">
    <citation type="journal article" date="2008" name="Science">
        <title>The Physcomitrella genome reveals evolutionary insights into the conquest of land by plants.</title>
        <authorList>
            <person name="Rensing S."/>
            <person name="Lang D."/>
            <person name="Zimmer A."/>
            <person name="Terry A."/>
            <person name="Salamov A."/>
            <person name="Shapiro H."/>
            <person name="Nishiyama T."/>
            <person name="Perroud P.-F."/>
            <person name="Lindquist E."/>
            <person name="Kamisugi Y."/>
            <person name="Tanahashi T."/>
            <person name="Sakakibara K."/>
            <person name="Fujita T."/>
            <person name="Oishi K."/>
            <person name="Shin-I T."/>
            <person name="Kuroki Y."/>
            <person name="Toyoda A."/>
            <person name="Suzuki Y."/>
            <person name="Hashimoto A."/>
            <person name="Yamaguchi K."/>
            <person name="Sugano A."/>
            <person name="Kohara Y."/>
            <person name="Fujiyama A."/>
            <person name="Anterola A."/>
            <person name="Aoki S."/>
            <person name="Ashton N."/>
            <person name="Barbazuk W.B."/>
            <person name="Barker E."/>
            <person name="Bennetzen J."/>
            <person name="Bezanilla M."/>
            <person name="Blankenship R."/>
            <person name="Cho S.H."/>
            <person name="Dutcher S."/>
            <person name="Estelle M."/>
            <person name="Fawcett J.A."/>
            <person name="Gundlach H."/>
            <person name="Hanada K."/>
            <person name="Heyl A."/>
            <person name="Hicks K.A."/>
            <person name="Hugh J."/>
            <person name="Lohr M."/>
            <person name="Mayer K."/>
            <person name="Melkozernov A."/>
            <person name="Murata T."/>
            <person name="Nelson D."/>
            <person name="Pils B."/>
            <person name="Prigge M."/>
            <person name="Reiss B."/>
            <person name="Renner T."/>
            <person name="Rombauts S."/>
            <person name="Rushton P."/>
            <person name="Sanderfoot A."/>
            <person name="Schween G."/>
            <person name="Shiu S.-H."/>
            <person name="Stueber K."/>
            <person name="Theodoulou F.L."/>
            <person name="Tu H."/>
            <person name="Van de Peer Y."/>
            <person name="Verrier P.J."/>
            <person name="Waters E."/>
            <person name="Wood A."/>
            <person name="Yang L."/>
            <person name="Cove D."/>
            <person name="Cuming A."/>
            <person name="Hasebe M."/>
            <person name="Lucas S."/>
            <person name="Mishler D.B."/>
            <person name="Reski R."/>
            <person name="Grigoriev I."/>
            <person name="Quatrano R.S."/>
            <person name="Boore J.L."/>
        </authorList>
    </citation>
    <scope>NUCLEOTIDE SEQUENCE [LARGE SCALE GENOMIC DNA]</scope>
    <source>
        <strain evidence="3 4">cv. Gransden 2004</strain>
    </source>
</reference>
<organism evidence="2">
    <name type="scientific">Physcomitrium patens</name>
    <name type="common">Spreading-leaved earth moss</name>
    <name type="synonym">Physcomitrella patens</name>
    <dbReference type="NCBI Taxonomy" id="3218"/>
    <lineage>
        <taxon>Eukaryota</taxon>
        <taxon>Viridiplantae</taxon>
        <taxon>Streptophyta</taxon>
        <taxon>Embryophyta</taxon>
        <taxon>Bryophyta</taxon>
        <taxon>Bryophytina</taxon>
        <taxon>Bryopsida</taxon>
        <taxon>Funariidae</taxon>
        <taxon>Funariales</taxon>
        <taxon>Funariaceae</taxon>
        <taxon>Physcomitrium</taxon>
    </lineage>
</organism>
<dbReference type="AlphaFoldDB" id="A0A2K1J1C4"/>
<dbReference type="Gramene" id="Pp3c18_16264V3.1">
    <property type="protein sequence ID" value="Pp3c18_16264V3.1"/>
    <property type="gene ID" value="Pp3c18_16264"/>
</dbReference>
<dbReference type="EMBL" id="ABEU02000018">
    <property type="protein sequence ID" value="PNR35324.1"/>
    <property type="molecule type" value="Genomic_DNA"/>
</dbReference>
<sequence length="97" mass="11493">MWRKKSQLSQSPSPPSMPYSQPPLRTGRIYTPRNNYPAQLLFWLQKERLQHNSAHTRTGKGNDLNRSPQKLKNAAYMNIYAHTKIRRKREYKYSTST</sequence>
<keyword evidence="4" id="KW-1185">Reference proteome</keyword>